<gene>
    <name evidence="2" type="ORF">FA047_16890</name>
</gene>
<dbReference type="NCBIfam" id="NF046080">
    <property type="entry name" value="PID_CTERM"/>
    <property type="match status" value="1"/>
</dbReference>
<feature type="transmembrane region" description="Helical" evidence="1">
    <location>
        <begin position="39"/>
        <end position="57"/>
    </location>
</feature>
<keyword evidence="1" id="KW-0472">Membrane</keyword>
<reference evidence="2 3" key="1">
    <citation type="submission" date="2019-04" db="EMBL/GenBank/DDBJ databases">
        <title>Pedobacter sp. RP-3-15 sp. nov., isolated from Arctic soil.</title>
        <authorList>
            <person name="Dahal R.H."/>
            <person name="Kim D.-U."/>
        </authorList>
    </citation>
    <scope>NUCLEOTIDE SEQUENCE [LARGE SCALE GENOMIC DNA]</scope>
    <source>
        <strain evidence="2 3">RP-3-15</strain>
    </source>
</reference>
<organism evidence="2 3">
    <name type="scientific">Pedobacter frigoris</name>
    <dbReference type="NCBI Taxonomy" id="2571272"/>
    <lineage>
        <taxon>Bacteria</taxon>
        <taxon>Pseudomonadati</taxon>
        <taxon>Bacteroidota</taxon>
        <taxon>Sphingobacteriia</taxon>
        <taxon>Sphingobacteriales</taxon>
        <taxon>Sphingobacteriaceae</taxon>
        <taxon>Pedobacter</taxon>
    </lineage>
</organism>
<feature type="transmembrane region" description="Helical" evidence="1">
    <location>
        <begin position="10"/>
        <end position="27"/>
    </location>
</feature>
<dbReference type="Proteomes" id="UP000307244">
    <property type="component" value="Unassembled WGS sequence"/>
</dbReference>
<sequence length="65" mass="6968">MKANFKQLKVYILFTALMIMNTIAMGQGNPGLPGEDPDVPIDGGIGILLFAGAAYGIKKVREMNN</sequence>
<evidence type="ECO:0000256" key="1">
    <source>
        <dbReference type="SAM" id="Phobius"/>
    </source>
</evidence>
<dbReference type="InterPro" id="IPR058207">
    <property type="entry name" value="PID_CTERM"/>
</dbReference>
<dbReference type="AlphaFoldDB" id="A0A4U1CC17"/>
<keyword evidence="1" id="KW-0812">Transmembrane</keyword>
<dbReference type="RefSeq" id="WP_136837262.1">
    <property type="nucleotide sequence ID" value="NZ_SWBQ01000005.1"/>
</dbReference>
<accession>A0A4U1CC17</accession>
<dbReference type="EMBL" id="SWBQ01000005">
    <property type="protein sequence ID" value="TKC04269.1"/>
    <property type="molecule type" value="Genomic_DNA"/>
</dbReference>
<keyword evidence="1" id="KW-1133">Transmembrane helix</keyword>
<evidence type="ECO:0000313" key="2">
    <source>
        <dbReference type="EMBL" id="TKC04269.1"/>
    </source>
</evidence>
<protein>
    <submittedName>
        <fullName evidence="2">Uncharacterized protein</fullName>
    </submittedName>
</protein>
<proteinExistence type="predicted"/>
<name>A0A4U1CC17_9SPHI</name>
<comment type="caution">
    <text evidence="2">The sequence shown here is derived from an EMBL/GenBank/DDBJ whole genome shotgun (WGS) entry which is preliminary data.</text>
</comment>
<evidence type="ECO:0000313" key="3">
    <source>
        <dbReference type="Proteomes" id="UP000307244"/>
    </source>
</evidence>
<keyword evidence="3" id="KW-1185">Reference proteome</keyword>